<evidence type="ECO:0000313" key="10">
    <source>
        <dbReference type="Proteomes" id="UP000410492"/>
    </source>
</evidence>
<dbReference type="SUPFAM" id="SSF52518">
    <property type="entry name" value="Thiamin diphosphate-binding fold (THDP-binding)"/>
    <property type="match status" value="1"/>
</dbReference>
<dbReference type="GO" id="GO:0004739">
    <property type="term" value="F:pyruvate dehydrogenase (acetyl-transferring) activity"/>
    <property type="evidence" value="ECO:0007669"/>
    <property type="project" value="UniProtKB-UniRule"/>
</dbReference>
<comment type="cofactor">
    <cofactor evidence="1 7">
        <name>thiamine diphosphate</name>
        <dbReference type="ChEBI" id="CHEBI:58937"/>
    </cofactor>
</comment>
<dbReference type="EC" id="1.2.4.1" evidence="7"/>
<organism evidence="9 10">
    <name type="scientific">Callosobruchus maculatus</name>
    <name type="common">Southern cowpea weevil</name>
    <name type="synonym">Pulse bruchid</name>
    <dbReference type="NCBI Taxonomy" id="64391"/>
    <lineage>
        <taxon>Eukaryota</taxon>
        <taxon>Metazoa</taxon>
        <taxon>Ecdysozoa</taxon>
        <taxon>Arthropoda</taxon>
        <taxon>Hexapoda</taxon>
        <taxon>Insecta</taxon>
        <taxon>Pterygota</taxon>
        <taxon>Neoptera</taxon>
        <taxon>Endopterygota</taxon>
        <taxon>Coleoptera</taxon>
        <taxon>Polyphaga</taxon>
        <taxon>Cucujiformia</taxon>
        <taxon>Chrysomeloidea</taxon>
        <taxon>Chrysomelidae</taxon>
        <taxon>Bruchinae</taxon>
        <taxon>Bruchini</taxon>
        <taxon>Callosobruchus</taxon>
    </lineage>
</organism>
<keyword evidence="3 7" id="KW-0560">Oxidoreductase</keyword>
<comment type="catalytic activity">
    <reaction evidence="6 7">
        <text>N(6)-[(R)-lipoyl]-L-lysyl-[protein] + pyruvate + H(+) = N(6)-[(R)-S(8)-acetyldihydrolipoyl]-L-lysyl-[protein] + CO2</text>
        <dbReference type="Rhea" id="RHEA:19189"/>
        <dbReference type="Rhea" id="RHEA-COMP:10474"/>
        <dbReference type="Rhea" id="RHEA-COMP:10478"/>
        <dbReference type="ChEBI" id="CHEBI:15361"/>
        <dbReference type="ChEBI" id="CHEBI:15378"/>
        <dbReference type="ChEBI" id="CHEBI:16526"/>
        <dbReference type="ChEBI" id="CHEBI:83099"/>
        <dbReference type="ChEBI" id="CHEBI:83111"/>
        <dbReference type="EC" id="1.2.4.1"/>
    </reaction>
</comment>
<dbReference type="PANTHER" id="PTHR11516:SF60">
    <property type="entry name" value="PYRUVATE DEHYDROGENASE E1 COMPONENT SUBUNIT ALPHA"/>
    <property type="match status" value="1"/>
</dbReference>
<accession>A0A653CA54</accession>
<keyword evidence="4 7" id="KW-0786">Thiamine pyrophosphate</keyword>
<evidence type="ECO:0000256" key="6">
    <source>
        <dbReference type="ARBA" id="ARBA00051231"/>
    </source>
</evidence>
<proteinExistence type="predicted"/>
<feature type="domain" description="Dehydrogenase E1 component" evidence="8">
    <location>
        <begin position="64"/>
        <end position="356"/>
    </location>
</feature>
<sequence length="395" mass="43934">MLRYNAQGVVLLRKIPAFRVSSIRLYSSGEASFEIEPCKLYLLEEGPSTSVSVDKEEALKLYTQMSIIRRMENASATLYKAKLIRGFCHLYAGQEAVCVGVYSQLKKDLDTVITAYRAHGWTWIMGETVFSVIAELLGRKGGCSQGKGGSMHTYAPSFYGGNGIVGAHVPLGTGCALAQKYTGKGGINVCLYGDGAANQGQVFEAYNIAKLWKLPVLYVCENNQYGLGTAMNRASADTNFYKRISYIPGLWVDGMDVLAVRECFRFAMQYVRDNGPLIVEALTYRYFGHSMSDPGTSYRSREEIQETRQKRDPINRLKERIISSELATEEEIQAIDKKLKQEIEEAVQKAQADPEIGVDHLQYDIYAKYQHPLRGVATGLPAVTHKTTGKPINID</sequence>
<name>A0A653CA54_CALMS</name>
<keyword evidence="10" id="KW-1185">Reference proteome</keyword>
<keyword evidence="2" id="KW-0809">Transit peptide</keyword>
<dbReference type="GO" id="GO:0006086">
    <property type="term" value="P:pyruvate decarboxylation to acetyl-CoA"/>
    <property type="evidence" value="ECO:0007669"/>
    <property type="project" value="InterPro"/>
</dbReference>
<protein>
    <recommendedName>
        <fullName evidence="7">Pyruvate dehydrogenase E1 component subunit alpha</fullName>
        <ecNumber evidence="7">1.2.4.1</ecNumber>
    </recommendedName>
</protein>
<dbReference type="InterPro" id="IPR001017">
    <property type="entry name" value="DH_E1"/>
</dbReference>
<keyword evidence="5 7" id="KW-0670">Pyruvate</keyword>
<dbReference type="CDD" id="cd02000">
    <property type="entry name" value="TPP_E1_PDC_ADC_BCADC"/>
    <property type="match status" value="1"/>
</dbReference>
<evidence type="ECO:0000256" key="2">
    <source>
        <dbReference type="ARBA" id="ARBA00022946"/>
    </source>
</evidence>
<evidence type="ECO:0000256" key="7">
    <source>
        <dbReference type="RuleBase" id="RU361139"/>
    </source>
</evidence>
<dbReference type="PANTHER" id="PTHR11516">
    <property type="entry name" value="PYRUVATE DEHYDROGENASE E1 COMPONENT, ALPHA SUBUNIT BACTERIAL AND ORGANELLAR"/>
    <property type="match status" value="1"/>
</dbReference>
<dbReference type="NCBIfam" id="TIGR03182">
    <property type="entry name" value="PDH_E1_alph_y"/>
    <property type="match status" value="1"/>
</dbReference>
<comment type="function">
    <text evidence="7">The pyruvate dehydrogenase complex catalyzes the overall conversion of pyruvate to acetyl-CoA and CO(2).</text>
</comment>
<dbReference type="FunFam" id="3.40.50.970:FF:000013">
    <property type="entry name" value="Pyruvate dehydrogenase E1 component subunit alpha"/>
    <property type="match status" value="1"/>
</dbReference>
<dbReference type="InterPro" id="IPR017597">
    <property type="entry name" value="Pyrv_DH_E1_asu_subgrp-y"/>
</dbReference>
<evidence type="ECO:0000256" key="4">
    <source>
        <dbReference type="ARBA" id="ARBA00023052"/>
    </source>
</evidence>
<dbReference type="EMBL" id="CAACVG010007314">
    <property type="protein sequence ID" value="VEN44785.1"/>
    <property type="molecule type" value="Genomic_DNA"/>
</dbReference>
<gene>
    <name evidence="9" type="ORF">CALMAC_LOCUS7455</name>
</gene>
<dbReference type="OrthoDB" id="10256198at2759"/>
<evidence type="ECO:0000259" key="8">
    <source>
        <dbReference type="Pfam" id="PF00676"/>
    </source>
</evidence>
<evidence type="ECO:0000256" key="5">
    <source>
        <dbReference type="ARBA" id="ARBA00023317"/>
    </source>
</evidence>
<dbReference type="Proteomes" id="UP000410492">
    <property type="component" value="Unassembled WGS sequence"/>
</dbReference>
<evidence type="ECO:0000313" key="9">
    <source>
        <dbReference type="EMBL" id="VEN44785.1"/>
    </source>
</evidence>
<dbReference type="AlphaFoldDB" id="A0A653CA54"/>
<dbReference type="Pfam" id="PF00676">
    <property type="entry name" value="E1_dh"/>
    <property type="match status" value="1"/>
</dbReference>
<dbReference type="InterPro" id="IPR050642">
    <property type="entry name" value="PDH_E1_Alpha_Subunit"/>
</dbReference>
<reference evidence="9 10" key="1">
    <citation type="submission" date="2019-01" db="EMBL/GenBank/DDBJ databases">
        <authorList>
            <person name="Sayadi A."/>
        </authorList>
    </citation>
    <scope>NUCLEOTIDE SEQUENCE [LARGE SCALE GENOMIC DNA]</scope>
</reference>
<dbReference type="Gene3D" id="3.40.50.970">
    <property type="match status" value="1"/>
</dbReference>
<evidence type="ECO:0000256" key="1">
    <source>
        <dbReference type="ARBA" id="ARBA00001964"/>
    </source>
</evidence>
<evidence type="ECO:0000256" key="3">
    <source>
        <dbReference type="ARBA" id="ARBA00023002"/>
    </source>
</evidence>
<dbReference type="InterPro" id="IPR029061">
    <property type="entry name" value="THDP-binding"/>
</dbReference>